<evidence type="ECO:0000313" key="1">
    <source>
        <dbReference type="EMBL" id="SAL86371.1"/>
    </source>
</evidence>
<proteinExistence type="predicted"/>
<keyword evidence="2" id="KW-1185">Reference proteome</keyword>
<evidence type="ECO:0000313" key="2">
    <source>
        <dbReference type="Proteomes" id="UP000055019"/>
    </source>
</evidence>
<dbReference type="AlphaFoldDB" id="A0A158L143"/>
<dbReference type="EMBL" id="FCOM02000071">
    <property type="protein sequence ID" value="SAL86371.1"/>
    <property type="molecule type" value="Genomic_DNA"/>
</dbReference>
<protein>
    <submittedName>
        <fullName evidence="1">Uncharacterized protein</fullName>
    </submittedName>
</protein>
<gene>
    <name evidence="1" type="ORF">AWB74_07676</name>
</gene>
<sequence>MPGEFRAPGAPSPKLPSGVLGLDYLKFLQLSVSDEFLMREAMGSPAVEDALTSIRLGTMRAARPAMKVFFDGCRFWLASHVHRYQAARLLGACHQEFWCDIRAGTRNDAIQYASRITSASRTCHNAPISAR</sequence>
<accession>A0A158L143</accession>
<name>A0A158L143_9BURK</name>
<dbReference type="Proteomes" id="UP000055019">
    <property type="component" value="Unassembled WGS sequence"/>
</dbReference>
<comment type="caution">
    <text evidence="1">The sequence shown here is derived from an EMBL/GenBank/DDBJ whole genome shotgun (WGS) entry which is preliminary data.</text>
</comment>
<organism evidence="1 2">
    <name type="scientific">Caballeronia arvi</name>
    <dbReference type="NCBI Taxonomy" id="1777135"/>
    <lineage>
        <taxon>Bacteria</taxon>
        <taxon>Pseudomonadati</taxon>
        <taxon>Pseudomonadota</taxon>
        <taxon>Betaproteobacteria</taxon>
        <taxon>Burkholderiales</taxon>
        <taxon>Burkholderiaceae</taxon>
        <taxon>Caballeronia</taxon>
    </lineage>
</organism>
<reference evidence="1" key="1">
    <citation type="submission" date="2016-01" db="EMBL/GenBank/DDBJ databases">
        <authorList>
            <person name="Peeters C."/>
        </authorList>
    </citation>
    <scope>NUCLEOTIDE SEQUENCE [LARGE SCALE GENOMIC DNA]</scope>
    <source>
        <strain evidence="1">LMG 29317</strain>
    </source>
</reference>